<dbReference type="Proteomes" id="UP001341840">
    <property type="component" value="Unassembled WGS sequence"/>
</dbReference>
<dbReference type="PANTHER" id="PTHR31900">
    <property type="entry name" value="F-BOX/RNI SUPERFAMILY PROTEIN-RELATED"/>
    <property type="match status" value="1"/>
</dbReference>
<evidence type="ECO:0000313" key="2">
    <source>
        <dbReference type="EMBL" id="MED6224196.1"/>
    </source>
</evidence>
<gene>
    <name evidence="2" type="ORF">PIB30_081584</name>
</gene>
<accession>A0ABU6ZQB7</accession>
<organism evidence="2 3">
    <name type="scientific">Stylosanthes scabra</name>
    <dbReference type="NCBI Taxonomy" id="79078"/>
    <lineage>
        <taxon>Eukaryota</taxon>
        <taxon>Viridiplantae</taxon>
        <taxon>Streptophyta</taxon>
        <taxon>Embryophyta</taxon>
        <taxon>Tracheophyta</taxon>
        <taxon>Spermatophyta</taxon>
        <taxon>Magnoliopsida</taxon>
        <taxon>eudicotyledons</taxon>
        <taxon>Gunneridae</taxon>
        <taxon>Pentapetalae</taxon>
        <taxon>rosids</taxon>
        <taxon>fabids</taxon>
        <taxon>Fabales</taxon>
        <taxon>Fabaceae</taxon>
        <taxon>Papilionoideae</taxon>
        <taxon>50 kb inversion clade</taxon>
        <taxon>dalbergioids sensu lato</taxon>
        <taxon>Dalbergieae</taxon>
        <taxon>Pterocarpus clade</taxon>
        <taxon>Stylosanthes</taxon>
    </lineage>
</organism>
<keyword evidence="3" id="KW-1185">Reference proteome</keyword>
<dbReference type="SMART" id="SM00579">
    <property type="entry name" value="FBD"/>
    <property type="match status" value="1"/>
</dbReference>
<reference evidence="2 3" key="1">
    <citation type="journal article" date="2023" name="Plants (Basel)">
        <title>Bridging the Gap: Combining Genomics and Transcriptomics Approaches to Understand Stylosanthes scabra, an Orphan Legume from the Brazilian Caatinga.</title>
        <authorList>
            <person name="Ferreira-Neto J.R.C."/>
            <person name="da Silva M.D."/>
            <person name="Binneck E."/>
            <person name="de Melo N.F."/>
            <person name="da Silva R.H."/>
            <person name="de Melo A.L.T.M."/>
            <person name="Pandolfi V."/>
            <person name="Bustamante F.O."/>
            <person name="Brasileiro-Vidal A.C."/>
            <person name="Benko-Iseppon A.M."/>
        </authorList>
    </citation>
    <scope>NUCLEOTIDE SEQUENCE [LARGE SCALE GENOMIC DNA]</scope>
    <source>
        <tissue evidence="2">Leaves</tissue>
    </source>
</reference>
<dbReference type="EMBL" id="JASCZI010273086">
    <property type="protein sequence ID" value="MED6224196.1"/>
    <property type="molecule type" value="Genomic_DNA"/>
</dbReference>
<proteinExistence type="predicted"/>
<evidence type="ECO:0000259" key="1">
    <source>
        <dbReference type="SMART" id="SM00579"/>
    </source>
</evidence>
<dbReference type="InterPro" id="IPR006566">
    <property type="entry name" value="FBD"/>
</dbReference>
<dbReference type="InterPro" id="IPR050232">
    <property type="entry name" value="FBL13/AtMIF1-like"/>
</dbReference>
<dbReference type="Pfam" id="PF08387">
    <property type="entry name" value="FBD"/>
    <property type="match status" value="1"/>
</dbReference>
<name>A0ABU6ZQB7_9FABA</name>
<dbReference type="SUPFAM" id="SSF52047">
    <property type="entry name" value="RNI-like"/>
    <property type="match status" value="1"/>
</dbReference>
<dbReference type="PANTHER" id="PTHR31900:SF32">
    <property type="entry name" value="F-BOX_RNI_FBD-LIKE DOMAIN PROTEIN"/>
    <property type="match status" value="1"/>
</dbReference>
<protein>
    <recommendedName>
        <fullName evidence="1">FBD domain-containing protein</fullName>
    </recommendedName>
</protein>
<comment type="caution">
    <text evidence="2">The sequence shown here is derived from an EMBL/GenBank/DDBJ whole genome shotgun (WGS) entry which is preliminary data.</text>
</comment>
<feature type="domain" description="FBD" evidence="1">
    <location>
        <begin position="203"/>
        <end position="277"/>
    </location>
</feature>
<sequence>MGRCAIRIPEPSSYSFIHFSSLELLDLSGITFIHHLKDVNLNCPVLKELKTKNCYWLRVKCVTFTVPLLQRFSIKHTSSADESRSDEESLDNYASVIKICAKMLTEFTCGGYMLEDVVFGDQSSTKGATANITLRRPENVLAQCKVSLKTFPWLKMLTHLELDLVSAQVLLGLLHMSPVIRTLEFKGISKFEKEILNSAGVPKCLLSTLEVVKFGRIHGSEHELCLAKFIMENSLVLKRMSFSHSERRQSELKAIEDFKEKLFSFKRGFSFAIIDFQLVRGY</sequence>
<evidence type="ECO:0000313" key="3">
    <source>
        <dbReference type="Proteomes" id="UP001341840"/>
    </source>
</evidence>